<dbReference type="Gene3D" id="1.10.10.1320">
    <property type="entry name" value="Anti-sigma factor, zinc-finger domain"/>
    <property type="match status" value="1"/>
</dbReference>
<sequence>MTERSPESQGRSRWAQLSRRAEQQRGEQQGESAELRALPVRPAEPAPDEHLGDRLTAYLDGELGHDSRERVQAHLATCADCLAEADAGRAVKHLLTEAVTPAPSSMLMARLLAVAAAPEDERGDGPGGGSVAATGTLGGSRLTGGSFGRGAGSTFGGGALGADSPIPGIDPRARQTPPRPFASRRGGPLEAPRPLAALAGTAMLRPAPARGRRLVFAAAGAFSVAAVTLGGVGFTTGAAGSVGENRHRSVTPAGVPGGDAIVPVTAQLPYDQSDRSMSNNQPPAAVPQPFRFQQESAADGYPRHLPR</sequence>
<dbReference type="EMBL" id="CP159872">
    <property type="protein sequence ID" value="XCM81263.1"/>
    <property type="molecule type" value="Genomic_DNA"/>
</dbReference>
<protein>
    <submittedName>
        <fullName evidence="6">Zf-HC2 domain-containing protein</fullName>
    </submittedName>
</protein>
<accession>A0AAU8K1W2</accession>
<evidence type="ECO:0000256" key="3">
    <source>
        <dbReference type="SAM" id="MobiDB-lite"/>
    </source>
</evidence>
<feature type="domain" description="Putative zinc-finger" evidence="5">
    <location>
        <begin position="53"/>
        <end position="81"/>
    </location>
</feature>
<feature type="region of interest" description="Disordered" evidence="3">
    <location>
        <begin position="1"/>
        <end position="52"/>
    </location>
</feature>
<keyword evidence="1" id="KW-0805">Transcription regulation</keyword>
<evidence type="ECO:0000259" key="5">
    <source>
        <dbReference type="Pfam" id="PF13490"/>
    </source>
</evidence>
<feature type="transmembrane region" description="Helical" evidence="4">
    <location>
        <begin position="214"/>
        <end position="234"/>
    </location>
</feature>
<dbReference type="InterPro" id="IPR041916">
    <property type="entry name" value="Anti_sigma_zinc_sf"/>
</dbReference>
<gene>
    <name evidence="6" type="ORF">ABWK59_21260</name>
</gene>
<dbReference type="Pfam" id="PF13490">
    <property type="entry name" value="zf-HC2"/>
    <property type="match status" value="1"/>
</dbReference>
<keyword evidence="4" id="KW-1133">Transmembrane helix</keyword>
<dbReference type="InterPro" id="IPR027383">
    <property type="entry name" value="Znf_put"/>
</dbReference>
<feature type="region of interest" description="Disordered" evidence="3">
    <location>
        <begin position="118"/>
        <end position="137"/>
    </location>
</feature>
<name>A0AAU8K1W2_9ACTN</name>
<dbReference type="AlphaFoldDB" id="A0AAU8K1W2"/>
<dbReference type="RefSeq" id="WP_354642199.1">
    <property type="nucleotide sequence ID" value="NZ_CP159872.1"/>
</dbReference>
<keyword evidence="2" id="KW-0804">Transcription</keyword>
<reference evidence="6" key="1">
    <citation type="submission" date="2024-06" db="EMBL/GenBank/DDBJ databases">
        <title>The genome sequences of Kitasatospora sp. strain HUAS MG31.</title>
        <authorList>
            <person name="Mo P."/>
        </authorList>
    </citation>
    <scope>NUCLEOTIDE SEQUENCE</scope>
    <source>
        <strain evidence="6">HUAS MG31</strain>
    </source>
</reference>
<evidence type="ECO:0000256" key="4">
    <source>
        <dbReference type="SAM" id="Phobius"/>
    </source>
</evidence>
<keyword evidence="4" id="KW-0472">Membrane</keyword>
<organism evidence="6">
    <name type="scientific">Kitasatospora camelliae</name>
    <dbReference type="NCBI Taxonomy" id="3156397"/>
    <lineage>
        <taxon>Bacteria</taxon>
        <taxon>Bacillati</taxon>
        <taxon>Actinomycetota</taxon>
        <taxon>Actinomycetes</taxon>
        <taxon>Kitasatosporales</taxon>
        <taxon>Streptomycetaceae</taxon>
        <taxon>Kitasatospora</taxon>
    </lineage>
</organism>
<evidence type="ECO:0000313" key="6">
    <source>
        <dbReference type="EMBL" id="XCM81263.1"/>
    </source>
</evidence>
<keyword evidence="4" id="KW-0812">Transmembrane</keyword>
<feature type="region of interest" description="Disordered" evidence="3">
    <location>
        <begin position="268"/>
        <end position="307"/>
    </location>
</feature>
<dbReference type="KEGG" id="kcm:ABWK59_21260"/>
<proteinExistence type="predicted"/>
<feature type="compositionally biased region" description="Gly residues" evidence="3">
    <location>
        <begin position="125"/>
        <end position="137"/>
    </location>
</feature>
<feature type="region of interest" description="Disordered" evidence="3">
    <location>
        <begin position="153"/>
        <end position="192"/>
    </location>
</feature>
<evidence type="ECO:0000256" key="1">
    <source>
        <dbReference type="ARBA" id="ARBA00023015"/>
    </source>
</evidence>
<evidence type="ECO:0000256" key="2">
    <source>
        <dbReference type="ARBA" id="ARBA00023163"/>
    </source>
</evidence>